<dbReference type="Gene3D" id="3.30.1330.40">
    <property type="entry name" value="RutC-like"/>
    <property type="match status" value="1"/>
</dbReference>
<protein>
    <submittedName>
        <fullName evidence="3">RidA family protein</fullName>
    </submittedName>
</protein>
<dbReference type="GO" id="GO:0005829">
    <property type="term" value="C:cytosol"/>
    <property type="evidence" value="ECO:0007669"/>
    <property type="project" value="TreeGrafter"/>
</dbReference>
<dbReference type="EMBL" id="RSHK01000024">
    <property type="protein sequence ID" value="MIE71847.1"/>
    <property type="molecule type" value="Genomic_DNA"/>
</dbReference>
<evidence type="ECO:0000256" key="1">
    <source>
        <dbReference type="ARBA" id="ARBA00010552"/>
    </source>
</evidence>
<organism evidence="3">
    <name type="scientific">Salmonella diarizonae</name>
    <dbReference type="NCBI Taxonomy" id="59204"/>
    <lineage>
        <taxon>Bacteria</taxon>
        <taxon>Pseudomonadati</taxon>
        <taxon>Pseudomonadota</taxon>
        <taxon>Gammaproteobacteria</taxon>
        <taxon>Enterobacterales</taxon>
        <taxon>Enterobacteriaceae</taxon>
        <taxon>Salmonella</taxon>
    </lineage>
</organism>
<comment type="caution">
    <text evidence="3">The sequence shown here is derived from an EMBL/GenBank/DDBJ whole genome shotgun (WGS) entry which is preliminary data.</text>
</comment>
<dbReference type="AlphaFoldDB" id="A0A6C8Y0D0"/>
<sequence>MKTVISSPDAPAAVGPYVQAIKANGFVFISGCIPLDPEKNTVADGGIKAQTRQAMQNLQSILNTGRLTFSHIVKTTCFISDMGNFSEFNEEYASFFTEPFPARSCVEVSRLPKGVLIEVEAIACE</sequence>
<dbReference type="FunFam" id="3.30.1330.40:FF:000001">
    <property type="entry name" value="L-PSP family endoribonuclease"/>
    <property type="match status" value="1"/>
</dbReference>
<dbReference type="InterPro" id="IPR006175">
    <property type="entry name" value="YjgF/YER057c/UK114"/>
</dbReference>
<name>A0A6C8Y0D0_SALDZ</name>
<dbReference type="PANTHER" id="PTHR11803">
    <property type="entry name" value="2-IMINOBUTANOATE/2-IMINOPROPANOATE DEAMINASE RIDA"/>
    <property type="match status" value="1"/>
</dbReference>
<dbReference type="Pfam" id="PF01042">
    <property type="entry name" value="Ribonuc_L-PSP"/>
    <property type="match status" value="1"/>
</dbReference>
<comment type="subunit">
    <text evidence="2">Homotrimer.</text>
</comment>
<dbReference type="GO" id="GO:0019239">
    <property type="term" value="F:deaminase activity"/>
    <property type="evidence" value="ECO:0007669"/>
    <property type="project" value="TreeGrafter"/>
</dbReference>
<dbReference type="CDD" id="cd00448">
    <property type="entry name" value="YjgF_YER057c_UK114_family"/>
    <property type="match status" value="1"/>
</dbReference>
<dbReference type="InterPro" id="IPR006056">
    <property type="entry name" value="RidA"/>
</dbReference>
<dbReference type="InterPro" id="IPR035959">
    <property type="entry name" value="RutC-like_sf"/>
</dbReference>
<comment type="similarity">
    <text evidence="1">Belongs to the RutC family.</text>
</comment>
<dbReference type="NCBIfam" id="TIGR00004">
    <property type="entry name" value="Rid family detoxifying hydrolase"/>
    <property type="match status" value="1"/>
</dbReference>
<evidence type="ECO:0000313" key="3">
    <source>
        <dbReference type="EMBL" id="MIE71847.1"/>
    </source>
</evidence>
<dbReference type="Proteomes" id="UP000885362">
    <property type="component" value="Unassembled WGS sequence"/>
</dbReference>
<reference evidence="3" key="1">
    <citation type="submission" date="2018-08" db="EMBL/GenBank/DDBJ databases">
        <authorList>
            <consortium name="GenomeTrakr network: Whole genome sequencing for foodborne pathogen traceback"/>
        </authorList>
    </citation>
    <scope>NUCLEOTIDE SEQUENCE [LARGE SCALE GENOMIC DNA]</scope>
    <source>
        <strain evidence="3">FMA0132</strain>
    </source>
</reference>
<evidence type="ECO:0000256" key="2">
    <source>
        <dbReference type="ARBA" id="ARBA00011233"/>
    </source>
</evidence>
<proteinExistence type="inferred from homology"/>
<dbReference type="SUPFAM" id="SSF55298">
    <property type="entry name" value="YjgF-like"/>
    <property type="match status" value="1"/>
</dbReference>
<dbReference type="PANTHER" id="PTHR11803:SF58">
    <property type="entry name" value="PROTEIN HMF1-RELATED"/>
    <property type="match status" value="1"/>
</dbReference>
<accession>A0A6C8Y0D0</accession>
<gene>
    <name evidence="3" type="ORF">EL06_21100</name>
</gene>